<dbReference type="EC" id="2.3.1.193" evidence="9"/>
<dbReference type="GO" id="GO:0005737">
    <property type="term" value="C:cytoplasm"/>
    <property type="evidence" value="ECO:0007669"/>
    <property type="project" value="UniProtKB-SubCell"/>
</dbReference>
<evidence type="ECO:0000256" key="6">
    <source>
        <dbReference type="ARBA" id="ARBA00022840"/>
    </source>
</evidence>
<dbReference type="GO" id="GO:0051392">
    <property type="term" value="F:tRNA cytidine N4-acetyltransferase activity"/>
    <property type="evidence" value="ECO:0007669"/>
    <property type="project" value="UniProtKB-UniRule"/>
</dbReference>
<dbReference type="AlphaFoldDB" id="Q7MBP6"/>
<dbReference type="GO" id="GO:1990883">
    <property type="term" value="F:18S rRNA cytidine N-acetyltransferase activity"/>
    <property type="evidence" value="ECO:0007669"/>
    <property type="project" value="TreeGrafter"/>
</dbReference>
<evidence type="ECO:0000313" key="11">
    <source>
        <dbReference type="EMBL" id="BAC97720.1"/>
    </source>
</evidence>
<reference evidence="11 12" key="1">
    <citation type="journal article" date="2003" name="Genome Res.">
        <title>Comparative genome analysis of Vibrio vulnificus, a marine pathogen.</title>
        <authorList>
            <person name="Chen C.Y."/>
            <person name="Wu K.M."/>
            <person name="Chang Y.C."/>
            <person name="Chang C.H."/>
            <person name="Tsai H.C."/>
            <person name="Liao T.L."/>
            <person name="Liu Y.M."/>
            <person name="Chen H.J."/>
            <person name="Shen A.B."/>
            <person name="Li J.C."/>
            <person name="Su T.L."/>
            <person name="Shao C.P."/>
            <person name="Lee C.T."/>
            <person name="Hor L.I."/>
            <person name="Tsai S.F."/>
        </authorList>
    </citation>
    <scope>NUCLEOTIDE SEQUENCE [LARGE SCALE GENOMIC DNA]</scope>
    <source>
        <strain evidence="11 12">YJ016</strain>
    </source>
</reference>
<dbReference type="InterPro" id="IPR024914">
    <property type="entry name" value="tRNA_acetyltr_TmcA"/>
</dbReference>
<accession>Q7MBP6</accession>
<keyword evidence="7 9" id="KW-0694">RNA-binding</keyword>
<dbReference type="SUPFAM" id="SSF55729">
    <property type="entry name" value="Acyl-CoA N-acyltransferases (Nat)"/>
    <property type="match status" value="1"/>
</dbReference>
<evidence type="ECO:0000256" key="7">
    <source>
        <dbReference type="ARBA" id="ARBA00022884"/>
    </source>
</evidence>
<keyword evidence="3 9" id="KW-0808">Transferase</keyword>
<dbReference type="Proteomes" id="UP000002675">
    <property type="component" value="Chromosome II"/>
</dbReference>
<dbReference type="Gene3D" id="3.40.50.300">
    <property type="entry name" value="P-loop containing nucleotide triphosphate hydrolases"/>
    <property type="match status" value="1"/>
</dbReference>
<feature type="domain" description="N-acetyltransferase" evidence="10">
    <location>
        <begin position="364"/>
        <end position="550"/>
    </location>
</feature>
<proteinExistence type="inferred from homology"/>
<gene>
    <name evidence="9" type="primary">tmcA</name>
    <name evidence="11" type="ordered locus">VVA1694</name>
</gene>
<evidence type="ECO:0000256" key="8">
    <source>
        <dbReference type="ARBA" id="ARBA00023315"/>
    </source>
</evidence>
<comment type="similarity">
    <text evidence="9">Belongs to the TmcA family.</text>
</comment>
<keyword evidence="6 9" id="KW-0067">ATP-binding</keyword>
<dbReference type="SUPFAM" id="SSF52540">
    <property type="entry name" value="P-loop containing nucleoside triphosphate hydrolases"/>
    <property type="match status" value="1"/>
</dbReference>
<dbReference type="CDD" id="cd04301">
    <property type="entry name" value="NAT_SF"/>
    <property type="match status" value="1"/>
</dbReference>
<protein>
    <recommendedName>
        <fullName evidence="9">tRNA(Met) cytidine acetyltransferase TmcA</fullName>
        <ecNumber evidence="9">2.3.1.193</ecNumber>
    </recommendedName>
</protein>
<keyword evidence="2 9" id="KW-0820">tRNA-binding</keyword>
<dbReference type="InterPro" id="IPR032672">
    <property type="entry name" value="TmcA/NAT10/Kre33"/>
</dbReference>
<dbReference type="InterPro" id="IPR013562">
    <property type="entry name" value="TmcA/NAT10_N"/>
</dbReference>
<keyword evidence="1 9" id="KW-0963">Cytoplasm</keyword>
<comment type="function">
    <text evidence="9">Catalyzes the formation of N(4)-acetylcytidine (ac(4)C) at the wobble position of tRNA(Met), by using acetyl-CoA as an acetyl donor and ATP (or GTP).</text>
</comment>
<dbReference type="PANTHER" id="PTHR10925:SF5">
    <property type="entry name" value="RNA CYTIDINE ACETYLTRANSFERASE"/>
    <property type="match status" value="1"/>
</dbReference>
<dbReference type="Gene3D" id="3.40.630.30">
    <property type="match status" value="1"/>
</dbReference>
<sequence length="677" mass="75191">MKMNAQIESLIHIQQHAEQTGWRVGVVLKGPDNWQIALVQGLLSEQSPCSIFVMGEGIASADDVTQCVSVKQGQRLLGQECQLLVVDCRKQFDANSFSAACGALCGGGMLLLLVSEQAANTPWEQWLTGQFEQLIQMGCDGITHQPVWPPLPTNATARFAQQQQVVEHVHHVVTGHRKRPLLLTADRGRGKSSALGIASGQLMKTRKMRILLTAPTSAAVEPVFHHAQSQLDDVVWQQSKSKLESENAVLEFVAPDDLLQRLPKCDLLLIDEAAAIPLPMLKRMVEHYHRAVLSSTIHGYEGCGRGFTAKFLPWLQSQRPGMKHLHLNTPIRWLPDDPLELWLNDTFLLNAELPTPENVVLENLALRLVDKSELLAQPARLRACFALLVNAHYQTSPNDMMQLLSDPNCQLWLAECNSDVLGCLLTVEEGGLESALITQVQLGQRRPSGHLIAISLANHLGLKAAAQQRSLRVMRIAVHPQYQSLGVGQAMLAQLEQQLDPQVDFLSTSFGATESLVRFWLHSQYRPVRVGFSRDAASGCHAVMMVKPLTSRAEHWVEKAERMFEQTLPEWLSAALNDLEPEVVRALLPALGASALPPEALSLIRHYALGGNSFESVLPWLKRWVLMLEASQVDQLLIRKVLQNHTWSECAQMAGLPGRKQVELLLRQHIAALCHEH</sequence>
<dbReference type="InterPro" id="IPR007807">
    <property type="entry name" value="TcmA/NAT10_helicase"/>
</dbReference>
<organism evidence="11 12">
    <name type="scientific">Vibrio vulnificus (strain YJ016)</name>
    <dbReference type="NCBI Taxonomy" id="196600"/>
    <lineage>
        <taxon>Bacteria</taxon>
        <taxon>Pseudomonadati</taxon>
        <taxon>Pseudomonadota</taxon>
        <taxon>Gammaproteobacteria</taxon>
        <taxon>Vibrionales</taxon>
        <taxon>Vibrionaceae</taxon>
        <taxon>Vibrio</taxon>
    </lineage>
</organism>
<evidence type="ECO:0000256" key="4">
    <source>
        <dbReference type="ARBA" id="ARBA00022694"/>
    </source>
</evidence>
<keyword evidence="5 9" id="KW-0547">Nucleotide-binding</keyword>
<evidence type="ECO:0000256" key="5">
    <source>
        <dbReference type="ARBA" id="ARBA00022741"/>
    </source>
</evidence>
<dbReference type="PROSITE" id="PS51186">
    <property type="entry name" value="GNAT"/>
    <property type="match status" value="1"/>
</dbReference>
<evidence type="ECO:0000256" key="2">
    <source>
        <dbReference type="ARBA" id="ARBA00022555"/>
    </source>
</evidence>
<dbReference type="GO" id="GO:1904812">
    <property type="term" value="P:rRNA acetylation involved in maturation of SSU-rRNA"/>
    <property type="evidence" value="ECO:0007669"/>
    <property type="project" value="TreeGrafter"/>
</dbReference>
<dbReference type="EMBL" id="BA000038">
    <property type="protein sequence ID" value="BAC97720.1"/>
    <property type="molecule type" value="Genomic_DNA"/>
</dbReference>
<dbReference type="GO" id="GO:0051391">
    <property type="term" value="P:tRNA acetylation"/>
    <property type="evidence" value="ECO:0007669"/>
    <property type="project" value="UniProtKB-UniRule"/>
</dbReference>
<dbReference type="PANTHER" id="PTHR10925">
    <property type="entry name" value="N-ACETYLTRANSFERASE 10"/>
    <property type="match status" value="1"/>
</dbReference>
<dbReference type="InterPro" id="IPR000182">
    <property type="entry name" value="GNAT_dom"/>
</dbReference>
<keyword evidence="4 9" id="KW-0819">tRNA processing</keyword>
<comment type="catalytic activity">
    <reaction evidence="9">
        <text>cytidine(34) in elongator tRNA(Met) + acetyl-CoA + ATP + H2O = N(4)-acetylcytidine(34) in elongator tRNA(Met) + ADP + phosphate + CoA + H(+)</text>
        <dbReference type="Rhea" id="RHEA:43788"/>
        <dbReference type="Rhea" id="RHEA-COMP:10693"/>
        <dbReference type="Rhea" id="RHEA-COMP:10694"/>
        <dbReference type="ChEBI" id="CHEBI:15377"/>
        <dbReference type="ChEBI" id="CHEBI:15378"/>
        <dbReference type="ChEBI" id="CHEBI:30616"/>
        <dbReference type="ChEBI" id="CHEBI:43474"/>
        <dbReference type="ChEBI" id="CHEBI:57287"/>
        <dbReference type="ChEBI" id="CHEBI:57288"/>
        <dbReference type="ChEBI" id="CHEBI:74900"/>
        <dbReference type="ChEBI" id="CHEBI:82748"/>
        <dbReference type="ChEBI" id="CHEBI:456216"/>
        <dbReference type="EC" id="2.3.1.193"/>
    </reaction>
</comment>
<dbReference type="InterPro" id="IPR016181">
    <property type="entry name" value="Acyl_CoA_acyltransferase"/>
</dbReference>
<dbReference type="eggNOG" id="COG1444">
    <property type="taxonomic scope" value="Bacteria"/>
</dbReference>
<evidence type="ECO:0000256" key="1">
    <source>
        <dbReference type="ARBA" id="ARBA00022490"/>
    </source>
</evidence>
<keyword evidence="8 9" id="KW-0012">Acyltransferase</keyword>
<dbReference type="InterPro" id="IPR027417">
    <property type="entry name" value="P-loop_NTPase"/>
</dbReference>
<feature type="binding site" evidence="9">
    <location>
        <position position="332"/>
    </location>
    <ligand>
        <name>ATP</name>
        <dbReference type="ChEBI" id="CHEBI:30616"/>
    </ligand>
</feature>
<dbReference type="HOGENOM" id="CLU_004652_1_0_6"/>
<evidence type="ECO:0000259" key="10">
    <source>
        <dbReference type="PROSITE" id="PS51186"/>
    </source>
</evidence>
<dbReference type="Pfam" id="PF05127">
    <property type="entry name" value="NAT10_TcmA_helicase"/>
    <property type="match status" value="1"/>
</dbReference>
<dbReference type="Pfam" id="PF08351">
    <property type="entry name" value="TmcA_N"/>
    <property type="match status" value="1"/>
</dbReference>
<dbReference type="GO" id="GO:0005524">
    <property type="term" value="F:ATP binding"/>
    <property type="evidence" value="ECO:0007669"/>
    <property type="project" value="UniProtKB-UniRule"/>
</dbReference>
<feature type="binding site" evidence="9">
    <location>
        <position position="162"/>
    </location>
    <ligand>
        <name>ATP</name>
        <dbReference type="ChEBI" id="CHEBI:30616"/>
    </ligand>
</feature>
<evidence type="ECO:0000256" key="3">
    <source>
        <dbReference type="ARBA" id="ARBA00022679"/>
    </source>
</evidence>
<name>Q7MBP6_VIBVY</name>
<dbReference type="Pfam" id="PF13718">
    <property type="entry name" value="GNAT_acetyltr_2"/>
    <property type="match status" value="1"/>
</dbReference>
<dbReference type="GO" id="GO:0000049">
    <property type="term" value="F:tRNA binding"/>
    <property type="evidence" value="ECO:0007669"/>
    <property type="project" value="UniProtKB-UniRule"/>
</dbReference>
<evidence type="ECO:0000313" key="12">
    <source>
        <dbReference type="Proteomes" id="UP000002675"/>
    </source>
</evidence>
<dbReference type="Gene3D" id="1.20.120.890">
    <property type="entry name" value="tRNA(Met) cytidine acetyltransferase, tail domain"/>
    <property type="match status" value="1"/>
</dbReference>
<dbReference type="HAMAP" id="MF_01886">
    <property type="entry name" value="tRNA_acetyltr_TmcA"/>
    <property type="match status" value="1"/>
</dbReference>
<feature type="binding site" evidence="9">
    <location>
        <begin position="476"/>
        <end position="478"/>
    </location>
    <ligand>
        <name>acetyl-CoA</name>
        <dbReference type="ChEBI" id="CHEBI:57288"/>
    </ligand>
</feature>
<dbReference type="InterPro" id="IPR038321">
    <property type="entry name" value="TmcA_C_sf"/>
</dbReference>
<dbReference type="Gene3D" id="3.40.50.11040">
    <property type="match status" value="1"/>
</dbReference>
<evidence type="ECO:0000256" key="9">
    <source>
        <dbReference type="HAMAP-Rule" id="MF_01886"/>
    </source>
</evidence>
<dbReference type="KEGG" id="vvy:VVA1694"/>
<dbReference type="GO" id="GO:0002101">
    <property type="term" value="P:tRNA wobble cytosine modification"/>
    <property type="evidence" value="ECO:0007669"/>
    <property type="project" value="UniProtKB-UniRule"/>
</dbReference>
<comment type="caution">
    <text evidence="9">Lacks conserved residue(s) required for the propagation of feature annotation.</text>
</comment>
<dbReference type="STRING" id="672.VV93_v1c45520"/>
<comment type="subcellular location">
    <subcellularLocation>
        <location evidence="9">Cytoplasm</location>
    </subcellularLocation>
</comment>